<dbReference type="Gene3D" id="1.10.260.40">
    <property type="entry name" value="lambda repressor-like DNA-binding domains"/>
    <property type="match status" value="1"/>
</dbReference>
<keyword evidence="2" id="KW-1185">Reference proteome</keyword>
<evidence type="ECO:0000313" key="1">
    <source>
        <dbReference type="EMBL" id="OAH32554.1"/>
    </source>
</evidence>
<dbReference type="AlphaFoldDB" id="A0A0X8VGA6"/>
<comment type="caution">
    <text evidence="1">The sequence shown here is derived from an EMBL/GenBank/DDBJ whole genome shotgun (WGS) entry which is preliminary data.</text>
</comment>
<name>A0A0X8VGA6_9CORY</name>
<evidence type="ECO:0000313" key="2">
    <source>
        <dbReference type="Proteomes" id="UP000076947"/>
    </source>
</evidence>
<dbReference type="GO" id="GO:0003677">
    <property type="term" value="F:DNA binding"/>
    <property type="evidence" value="ECO:0007669"/>
    <property type="project" value="InterPro"/>
</dbReference>
<sequence>MRVLPQDLTPGLARAGRALAQINSLIISEEAGLTRQQVRDFEKRVGSLTLDEKTRLQKTLESYGVVFIAEDDQIGHGVRKRYNASKTRQLKRWEDEGGQPGENDY</sequence>
<protein>
    <submittedName>
        <fullName evidence="1">Uncharacterized protein</fullName>
    </submittedName>
</protein>
<proteinExistence type="predicted"/>
<dbReference type="Proteomes" id="UP000076947">
    <property type="component" value="Unassembled WGS sequence"/>
</dbReference>
<dbReference type="OrthoDB" id="4419620at2"/>
<dbReference type="EMBL" id="LSTQ01000001">
    <property type="protein sequence ID" value="OAH32554.1"/>
    <property type="molecule type" value="Genomic_DNA"/>
</dbReference>
<organism evidence="1 2">
    <name type="scientific">Corynebacterium stationis</name>
    <dbReference type="NCBI Taxonomy" id="1705"/>
    <lineage>
        <taxon>Bacteria</taxon>
        <taxon>Bacillati</taxon>
        <taxon>Actinomycetota</taxon>
        <taxon>Actinomycetes</taxon>
        <taxon>Mycobacteriales</taxon>
        <taxon>Corynebacteriaceae</taxon>
        <taxon>Corynebacterium</taxon>
    </lineage>
</organism>
<reference evidence="2" key="1">
    <citation type="submission" date="2016-02" db="EMBL/GenBank/DDBJ databases">
        <authorList>
            <person name="Kaur G."/>
            <person name="Nair G.R."/>
            <person name="Mayilraj S."/>
        </authorList>
    </citation>
    <scope>NUCLEOTIDE SEQUENCE [LARGE SCALE GENOMIC DNA]</scope>
    <source>
        <strain evidence="2">GA-15</strain>
    </source>
</reference>
<gene>
    <name evidence="1" type="ORF">AYJ05_02475</name>
</gene>
<accession>A0A0X8VGA6</accession>
<dbReference type="RefSeq" id="WP_066795989.1">
    <property type="nucleotide sequence ID" value="NZ_CAJUDP010000057.1"/>
</dbReference>
<dbReference type="InterPro" id="IPR010982">
    <property type="entry name" value="Lambda_DNA-bd_dom_sf"/>
</dbReference>